<dbReference type="PANTHER" id="PTHR12172">
    <property type="entry name" value="CELL CYCLE CHECKPOINT PROTEIN RAD17"/>
    <property type="match status" value="1"/>
</dbReference>
<evidence type="ECO:0000256" key="2">
    <source>
        <dbReference type="ARBA" id="ARBA00006168"/>
    </source>
</evidence>
<dbReference type="PANTHER" id="PTHR12172:SF0">
    <property type="entry name" value="CELL CYCLE CHECKPOINT PROTEIN RAD17"/>
    <property type="match status" value="1"/>
</dbReference>
<proteinExistence type="inferred from homology"/>
<dbReference type="EMBL" id="CP033149">
    <property type="protein sequence ID" value="AYO41963.1"/>
    <property type="molecule type" value="Genomic_DNA"/>
</dbReference>
<dbReference type="OrthoDB" id="10265971at2759"/>
<evidence type="ECO:0000256" key="3">
    <source>
        <dbReference type="ARBA" id="ARBA00022741"/>
    </source>
</evidence>
<dbReference type="Proteomes" id="UP000269793">
    <property type="component" value="Chromosome II"/>
</dbReference>
<keyword evidence="5" id="KW-0067">ATP-binding</keyword>
<gene>
    <name evidence="8" type="primary">RAD17</name>
    <name evidence="8" type="ORF">DNF11_1013</name>
</gene>
<reference evidence="8 9" key="1">
    <citation type="submission" date="2018-10" db="EMBL/GenBank/DDBJ databases">
        <title>Complete genome sequence of Malassezia restricta CBS 7877.</title>
        <authorList>
            <person name="Morand S.C."/>
            <person name="Bertignac M."/>
            <person name="Iltis A."/>
            <person name="Kolder I."/>
            <person name="Pirovano W."/>
            <person name="Jourdain R."/>
            <person name="Clavaud C."/>
        </authorList>
    </citation>
    <scope>NUCLEOTIDE SEQUENCE [LARGE SCALE GENOMIC DNA]</scope>
    <source>
        <strain evidence="8 9">CBS 7877</strain>
    </source>
</reference>
<keyword evidence="4" id="KW-0227">DNA damage</keyword>
<dbReference type="VEuPathDB" id="FungiDB:DNF11_1013"/>
<evidence type="ECO:0000256" key="6">
    <source>
        <dbReference type="ARBA" id="ARBA00023242"/>
    </source>
</evidence>
<dbReference type="SUPFAM" id="SSF52540">
    <property type="entry name" value="P-loop containing nucleoside triphosphate hydrolases"/>
    <property type="match status" value="1"/>
</dbReference>
<evidence type="ECO:0000313" key="8">
    <source>
        <dbReference type="EMBL" id="AYO41963.1"/>
    </source>
</evidence>
<dbReference type="AlphaFoldDB" id="A0A3G2S1N8"/>
<dbReference type="GO" id="GO:0033314">
    <property type="term" value="P:mitotic DNA replication checkpoint signaling"/>
    <property type="evidence" value="ECO:0007669"/>
    <property type="project" value="TreeGrafter"/>
</dbReference>
<keyword evidence="7" id="KW-0131">Cell cycle</keyword>
<dbReference type="GO" id="GO:0005634">
    <property type="term" value="C:nucleus"/>
    <property type="evidence" value="ECO:0007669"/>
    <property type="project" value="UniProtKB-SubCell"/>
</dbReference>
<dbReference type="Pfam" id="PF03215">
    <property type="entry name" value="Rad17"/>
    <property type="match status" value="1"/>
</dbReference>
<evidence type="ECO:0000256" key="5">
    <source>
        <dbReference type="ARBA" id="ARBA00022840"/>
    </source>
</evidence>
<evidence type="ECO:0000256" key="1">
    <source>
        <dbReference type="ARBA" id="ARBA00004123"/>
    </source>
</evidence>
<keyword evidence="3" id="KW-0547">Nucleotide-binding</keyword>
<dbReference type="InterPro" id="IPR027417">
    <property type="entry name" value="P-loop_NTPase"/>
</dbReference>
<accession>A0A3G2S1N8</accession>
<dbReference type="GO" id="GO:0003682">
    <property type="term" value="F:chromatin binding"/>
    <property type="evidence" value="ECO:0007669"/>
    <property type="project" value="TreeGrafter"/>
</dbReference>
<dbReference type="GO" id="GO:0005524">
    <property type="term" value="F:ATP binding"/>
    <property type="evidence" value="ECO:0007669"/>
    <property type="project" value="UniProtKB-KW"/>
</dbReference>
<keyword evidence="9" id="KW-1185">Reference proteome</keyword>
<dbReference type="Gene3D" id="3.40.50.300">
    <property type="entry name" value="P-loop containing nucleotide triphosphate hydrolases"/>
    <property type="match status" value="1"/>
</dbReference>
<evidence type="ECO:0000256" key="7">
    <source>
        <dbReference type="ARBA" id="ARBA00023306"/>
    </source>
</evidence>
<dbReference type="InterPro" id="IPR004582">
    <property type="entry name" value="Checkpoint_prot_Rad17_Rad24"/>
</dbReference>
<protein>
    <submittedName>
        <fullName evidence="8">Cell cycle checkpoint protein RAD17</fullName>
    </submittedName>
</protein>
<evidence type="ECO:0000313" key="9">
    <source>
        <dbReference type="Proteomes" id="UP000269793"/>
    </source>
</evidence>
<dbReference type="GO" id="GO:0006281">
    <property type="term" value="P:DNA repair"/>
    <property type="evidence" value="ECO:0007669"/>
    <property type="project" value="InterPro"/>
</dbReference>
<organism evidence="8 9">
    <name type="scientific">Malassezia restricta (strain ATCC 96810 / NBRC 103918 / CBS 7877)</name>
    <name type="common">Seborrheic dermatitis infection agent</name>
    <dbReference type="NCBI Taxonomy" id="425264"/>
    <lineage>
        <taxon>Eukaryota</taxon>
        <taxon>Fungi</taxon>
        <taxon>Dikarya</taxon>
        <taxon>Basidiomycota</taxon>
        <taxon>Ustilaginomycotina</taxon>
        <taxon>Malasseziomycetes</taxon>
        <taxon>Malasseziales</taxon>
        <taxon>Malasseziaceae</taxon>
        <taxon>Malassezia</taxon>
    </lineage>
</organism>
<dbReference type="STRING" id="425264.A0A3G2S1N8"/>
<evidence type="ECO:0000256" key="4">
    <source>
        <dbReference type="ARBA" id="ARBA00022763"/>
    </source>
</evidence>
<keyword evidence="6" id="KW-0539">Nucleus</keyword>
<comment type="subcellular location">
    <subcellularLocation>
        <location evidence="1">Nucleus</location>
    </subcellularLocation>
</comment>
<dbReference type="GO" id="GO:0000077">
    <property type="term" value="P:DNA damage checkpoint signaling"/>
    <property type="evidence" value="ECO:0007669"/>
    <property type="project" value="TreeGrafter"/>
</dbReference>
<sequence>MPRPTTRTDSRLGGRLAFVDRTCAPARRLRPSYGTRSVGDEPTLSTLAVHKRKVGDVRAWLTEALEGPPLLAKHRRILVLTGPAGAGKTATVRALSHRDALHFDVVEWLNQEAYSDRGVTRSVCEQFRSFLLSTARFRPLPLASRGCAARSQSRCVLLVEDWPNISHLETRHGVHAALEQFLEAVPHMPLILIVSDSIPRADTEAWDGSMDWRARLAGQMDIRTAVSERVRMHPACAEIRFNPLTQRMIQSALARQAPHIPTPVLADLSEASGGDIRRASTAAHAPMQLSQSDAALALFHAMGRLLYNKRLGDPDVMDHRLAEPLPLHRPRRSMVDVEALWKQLPVDASTFQVYVHHNLLQFADDVDDVVMALDAMSYADTIRLSSHGSYAEQYAFECMARGVLLSLPSPVQRRGQQLTKPALWEAMERRRACDEVFWRVVSDDVRCGRARCRIDELASYVLPLSARTSHTWAAIVAPLTHFRETTNVGAVVQEALDAVDEAHASELANDIPDCTSHVEDEVDATYADEASIASSLDDLDEDDLDTIGAEPST</sequence>
<comment type="similarity">
    <text evidence="2">Belongs to the rad17/RAD24 family.</text>
</comment>
<name>A0A3G2S1N8_MALR7</name>
<dbReference type="GO" id="GO:0003689">
    <property type="term" value="F:DNA clamp loader activity"/>
    <property type="evidence" value="ECO:0007669"/>
    <property type="project" value="TreeGrafter"/>
</dbReference>